<feature type="compositionally biased region" description="Low complexity" evidence="1">
    <location>
        <begin position="214"/>
        <end position="225"/>
    </location>
</feature>
<dbReference type="GeneID" id="87958145"/>
<evidence type="ECO:0000256" key="1">
    <source>
        <dbReference type="SAM" id="MobiDB-lite"/>
    </source>
</evidence>
<feature type="region of interest" description="Disordered" evidence="1">
    <location>
        <begin position="125"/>
        <end position="158"/>
    </location>
</feature>
<dbReference type="RefSeq" id="XP_062793771.1">
    <property type="nucleotide sequence ID" value="XM_062937720.1"/>
</dbReference>
<dbReference type="Proteomes" id="UP001329825">
    <property type="component" value="Chromosome 8"/>
</dbReference>
<feature type="region of interest" description="Disordered" evidence="1">
    <location>
        <begin position="1"/>
        <end position="38"/>
    </location>
</feature>
<organism evidence="2 3">
    <name type="scientific">Kwoniella shivajii</name>
    <dbReference type="NCBI Taxonomy" id="564305"/>
    <lineage>
        <taxon>Eukaryota</taxon>
        <taxon>Fungi</taxon>
        <taxon>Dikarya</taxon>
        <taxon>Basidiomycota</taxon>
        <taxon>Agaricomycotina</taxon>
        <taxon>Tremellomycetes</taxon>
        <taxon>Tremellales</taxon>
        <taxon>Cryptococcaceae</taxon>
        <taxon>Kwoniella</taxon>
    </lineage>
</organism>
<evidence type="ECO:0000313" key="3">
    <source>
        <dbReference type="Proteomes" id="UP001329825"/>
    </source>
</evidence>
<keyword evidence="3" id="KW-1185">Reference proteome</keyword>
<protein>
    <submittedName>
        <fullName evidence="2">Uncharacterized protein</fullName>
    </submittedName>
</protein>
<dbReference type="EMBL" id="CP141888">
    <property type="protein sequence ID" value="WRT69032.1"/>
    <property type="molecule type" value="Genomic_DNA"/>
</dbReference>
<evidence type="ECO:0000313" key="2">
    <source>
        <dbReference type="EMBL" id="WRT69032.1"/>
    </source>
</evidence>
<sequence>MKKHKRPSEDTCTEVVEPIDNRSHDVEEEEISGNDKKRYKRQDSPLLYTIKPFYVPMPLSSSTPTCTSTLTIERTPYQKGVIVFGYGQLDRLQFPLSYERTQVDIPDSQLSDYWTYNNYSPRHMKHRFKPSSPFSSYRSPEQRSASIPSPPIPDDRSTHRIVLGRSRSDQDIRSLYVAQDTDGEATECDDRDQDHLEFQEHGDVTDNERPRHSLPPSCYNSSSPPMMPNLLLNLTMVEDQCSKPFQPPTPKSLSPNFANGVLSEDAPISFSSDSTSSKATHGISTPRTPTSSLDAKYASHEIVMLSSGDQDDPNDHLEEVLYYQQHRKRLK</sequence>
<feature type="compositionally biased region" description="Basic and acidic residues" evidence="1">
    <location>
        <begin position="200"/>
        <end position="211"/>
    </location>
</feature>
<feature type="compositionally biased region" description="Polar residues" evidence="1">
    <location>
        <begin position="278"/>
        <end position="293"/>
    </location>
</feature>
<feature type="region of interest" description="Disordered" evidence="1">
    <location>
        <begin position="242"/>
        <end position="295"/>
    </location>
</feature>
<proteinExistence type="predicted"/>
<name>A0ABZ1D605_9TREE</name>
<accession>A0ABZ1D605</accession>
<reference evidence="2 3" key="1">
    <citation type="submission" date="2024-01" db="EMBL/GenBank/DDBJ databases">
        <title>Comparative genomics of Cryptococcus and Kwoniella reveals pathogenesis evolution and contrasting modes of karyotype evolution via chromosome fusion or intercentromeric recombination.</title>
        <authorList>
            <person name="Coelho M.A."/>
            <person name="David-Palma M."/>
            <person name="Shea T."/>
            <person name="Bowers K."/>
            <person name="McGinley-Smith S."/>
            <person name="Mohammad A.W."/>
            <person name="Gnirke A."/>
            <person name="Yurkov A.M."/>
            <person name="Nowrousian M."/>
            <person name="Sun S."/>
            <person name="Cuomo C.A."/>
            <person name="Heitman J."/>
        </authorList>
    </citation>
    <scope>NUCLEOTIDE SEQUENCE [LARGE SCALE GENOMIC DNA]</scope>
    <source>
        <strain evidence="2">CBS 11374</strain>
    </source>
</reference>
<feature type="region of interest" description="Disordered" evidence="1">
    <location>
        <begin position="200"/>
        <end position="225"/>
    </location>
</feature>
<gene>
    <name evidence="2" type="ORF">IL334_006015</name>
</gene>